<dbReference type="Proteomes" id="UP001178461">
    <property type="component" value="Chromosome 4"/>
</dbReference>
<accession>A0AA35K6J2</accession>
<gene>
    <name evidence="1" type="ORF">PODLI_1B025374</name>
</gene>
<organism evidence="1 2">
    <name type="scientific">Podarcis lilfordi</name>
    <name type="common">Lilford's wall lizard</name>
    <dbReference type="NCBI Taxonomy" id="74358"/>
    <lineage>
        <taxon>Eukaryota</taxon>
        <taxon>Metazoa</taxon>
        <taxon>Chordata</taxon>
        <taxon>Craniata</taxon>
        <taxon>Vertebrata</taxon>
        <taxon>Euteleostomi</taxon>
        <taxon>Lepidosauria</taxon>
        <taxon>Squamata</taxon>
        <taxon>Bifurcata</taxon>
        <taxon>Unidentata</taxon>
        <taxon>Episquamata</taxon>
        <taxon>Laterata</taxon>
        <taxon>Lacertibaenia</taxon>
        <taxon>Lacertidae</taxon>
        <taxon>Podarcis</taxon>
    </lineage>
</organism>
<dbReference type="AlphaFoldDB" id="A0AA35K6J2"/>
<protein>
    <submittedName>
        <fullName evidence="1">Uncharacterized protein</fullName>
    </submittedName>
</protein>
<evidence type="ECO:0000313" key="2">
    <source>
        <dbReference type="Proteomes" id="UP001178461"/>
    </source>
</evidence>
<proteinExistence type="predicted"/>
<name>A0AA35K6J2_9SAUR</name>
<dbReference type="EMBL" id="OX395129">
    <property type="protein sequence ID" value="CAI5772565.1"/>
    <property type="molecule type" value="Genomic_DNA"/>
</dbReference>
<evidence type="ECO:0000313" key="1">
    <source>
        <dbReference type="EMBL" id="CAI5772565.1"/>
    </source>
</evidence>
<sequence length="103" mass="11448">MHSRRLLQGYREVRGPQRYQICVARTQYGLCSSAFAFGPASVGSDLGKKTQNHKAGGCSAFGMYESIGEATYKLERRMPNFYTHRTLGALKQICIAVLSQINV</sequence>
<reference evidence="1" key="1">
    <citation type="submission" date="2022-12" db="EMBL/GenBank/DDBJ databases">
        <authorList>
            <person name="Alioto T."/>
            <person name="Alioto T."/>
            <person name="Gomez Garrido J."/>
        </authorList>
    </citation>
    <scope>NUCLEOTIDE SEQUENCE</scope>
</reference>
<keyword evidence="2" id="KW-1185">Reference proteome</keyword>